<dbReference type="PANTHER" id="PTHR36440:SF1">
    <property type="entry name" value="PUTATIVE (AFU_ORTHOLOGUE AFUA_8G07350)-RELATED"/>
    <property type="match status" value="1"/>
</dbReference>
<proteinExistence type="predicted"/>
<dbReference type="AlphaFoldDB" id="A0A1E8FHS2"/>
<dbReference type="RefSeq" id="WP_070175203.1">
    <property type="nucleotide sequence ID" value="NZ_BMJR01000006.1"/>
</dbReference>
<dbReference type="SUPFAM" id="SSF51182">
    <property type="entry name" value="RmlC-like cupins"/>
    <property type="match status" value="1"/>
</dbReference>
<evidence type="ECO:0000259" key="2">
    <source>
        <dbReference type="Pfam" id="PF07883"/>
    </source>
</evidence>
<evidence type="ECO:0000313" key="3">
    <source>
        <dbReference type="EMBL" id="OFI35459.1"/>
    </source>
</evidence>
<evidence type="ECO:0000313" key="4">
    <source>
        <dbReference type="Proteomes" id="UP000176037"/>
    </source>
</evidence>
<dbReference type="EMBL" id="MJIC01000009">
    <property type="protein sequence ID" value="OFI35459.1"/>
    <property type="molecule type" value="Genomic_DNA"/>
</dbReference>
<gene>
    <name evidence="3" type="ORF">BFC17_11880</name>
</gene>
<evidence type="ECO:0000256" key="1">
    <source>
        <dbReference type="SAM" id="MobiDB-lite"/>
    </source>
</evidence>
<comment type="caution">
    <text evidence="3">The sequence shown here is derived from an EMBL/GenBank/DDBJ whole genome shotgun (WGS) entry which is preliminary data.</text>
</comment>
<feature type="domain" description="Cupin type-2" evidence="2">
    <location>
        <begin position="43"/>
        <end position="95"/>
    </location>
</feature>
<accession>A0A1E8FHS2</accession>
<keyword evidence="4" id="KW-1185">Reference proteome</keyword>
<dbReference type="Proteomes" id="UP000176037">
    <property type="component" value="Unassembled WGS sequence"/>
</dbReference>
<dbReference type="Gene3D" id="2.60.120.10">
    <property type="entry name" value="Jelly Rolls"/>
    <property type="match status" value="1"/>
</dbReference>
<name>A0A1E8FHS2_9ALTE</name>
<reference evidence="3 4" key="1">
    <citation type="submission" date="2016-09" db="EMBL/GenBank/DDBJ databases">
        <title>Alteromonas lipolytica, a new species isolated from sea water.</title>
        <authorList>
            <person name="Wu Y.-H."/>
            <person name="Cheng H."/>
            <person name="Xu X.-W."/>
        </authorList>
    </citation>
    <scope>NUCLEOTIDE SEQUENCE [LARGE SCALE GENOMIC DNA]</scope>
    <source>
        <strain evidence="3 4">JW12</strain>
    </source>
</reference>
<dbReference type="Pfam" id="PF07883">
    <property type="entry name" value="Cupin_2"/>
    <property type="match status" value="1"/>
</dbReference>
<dbReference type="STRING" id="1856405.BFC17_11880"/>
<dbReference type="InterPro" id="IPR053146">
    <property type="entry name" value="QDO-like"/>
</dbReference>
<dbReference type="PANTHER" id="PTHR36440">
    <property type="entry name" value="PUTATIVE (AFU_ORTHOLOGUE AFUA_8G07350)-RELATED"/>
    <property type="match status" value="1"/>
</dbReference>
<dbReference type="InterPro" id="IPR013096">
    <property type="entry name" value="Cupin_2"/>
</dbReference>
<organism evidence="3 4">
    <name type="scientific">Alteromonas lipolytica</name>
    <dbReference type="NCBI Taxonomy" id="1856405"/>
    <lineage>
        <taxon>Bacteria</taxon>
        <taxon>Pseudomonadati</taxon>
        <taxon>Pseudomonadota</taxon>
        <taxon>Gammaproteobacteria</taxon>
        <taxon>Alteromonadales</taxon>
        <taxon>Alteromonadaceae</taxon>
        <taxon>Alteromonas/Salinimonas group</taxon>
        <taxon>Alteromonas</taxon>
    </lineage>
</organism>
<dbReference type="InterPro" id="IPR014710">
    <property type="entry name" value="RmlC-like_jellyroll"/>
</dbReference>
<feature type="region of interest" description="Disordered" evidence="1">
    <location>
        <begin position="30"/>
        <end position="52"/>
    </location>
</feature>
<dbReference type="InterPro" id="IPR011051">
    <property type="entry name" value="RmlC_Cupin_sf"/>
</dbReference>
<sequence length="148" mass="16191">MHKAIILRDTVPTESIDILGGVINVMSDAGQGDEQSVTVQESEKSGFGPPPHSHPWSETFYVISGSVDFMLNENGYHFEAGAMVYIPEHQVHAFQSGVNGVKMIEFTGPGSQALDLFRSLSTFLKNSSPEELDRVHQIFSQHGATLCI</sequence>
<protein>
    <recommendedName>
        <fullName evidence="2">Cupin type-2 domain-containing protein</fullName>
    </recommendedName>
</protein>